<name>A0A9W6C012_9CHLO</name>
<comment type="caution">
    <text evidence="2">The sequence shown here is derived from an EMBL/GenBank/DDBJ whole genome shotgun (WGS) entry which is preliminary data.</text>
</comment>
<dbReference type="EMBL" id="BRXU01000036">
    <property type="protein sequence ID" value="GLC60636.1"/>
    <property type="molecule type" value="Genomic_DNA"/>
</dbReference>
<dbReference type="Proteomes" id="UP001165080">
    <property type="component" value="Unassembled WGS sequence"/>
</dbReference>
<feature type="compositionally biased region" description="Basic and acidic residues" evidence="1">
    <location>
        <begin position="71"/>
        <end position="80"/>
    </location>
</feature>
<protein>
    <submittedName>
        <fullName evidence="2">Uncharacterized protein</fullName>
    </submittedName>
</protein>
<feature type="compositionally biased region" description="Pro residues" evidence="1">
    <location>
        <begin position="45"/>
        <end position="55"/>
    </location>
</feature>
<evidence type="ECO:0000256" key="1">
    <source>
        <dbReference type="SAM" id="MobiDB-lite"/>
    </source>
</evidence>
<keyword evidence="3" id="KW-1185">Reference proteome</keyword>
<dbReference type="AlphaFoldDB" id="A0A9W6C012"/>
<accession>A0A9W6C012</accession>
<gene>
    <name evidence="2" type="primary">PLEST010507</name>
    <name evidence="2" type="ORF">PLESTB_001650400</name>
</gene>
<proteinExistence type="predicted"/>
<evidence type="ECO:0000313" key="3">
    <source>
        <dbReference type="Proteomes" id="UP001165080"/>
    </source>
</evidence>
<feature type="region of interest" description="Disordered" evidence="1">
    <location>
        <begin position="35"/>
        <end position="84"/>
    </location>
</feature>
<reference evidence="2 3" key="1">
    <citation type="journal article" date="2023" name="Commun. Biol.">
        <title>Reorganization of the ancestral sex-determining regions during the evolution of trioecy in Pleodorina starrii.</title>
        <authorList>
            <person name="Takahashi K."/>
            <person name="Suzuki S."/>
            <person name="Kawai-Toyooka H."/>
            <person name="Yamamoto K."/>
            <person name="Hamaji T."/>
            <person name="Ootsuki R."/>
            <person name="Yamaguchi H."/>
            <person name="Kawachi M."/>
            <person name="Higashiyama T."/>
            <person name="Nozaki H."/>
        </authorList>
    </citation>
    <scope>NUCLEOTIDE SEQUENCE [LARGE SCALE GENOMIC DNA]</scope>
    <source>
        <strain evidence="2 3">NIES-4479</strain>
    </source>
</reference>
<sequence>MPITSAPALWYIMFINPKTRLVSITVPPGARGTASICFPHSAKRPAPPPPPPPPRTHALSTRTRSALTNRRWYDTKRDQTTKQQRLRSDCAAQCRAGGRALSFVSFLFRPHT</sequence>
<evidence type="ECO:0000313" key="2">
    <source>
        <dbReference type="EMBL" id="GLC60636.1"/>
    </source>
</evidence>
<feature type="compositionally biased region" description="Polar residues" evidence="1">
    <location>
        <begin position="58"/>
        <end position="68"/>
    </location>
</feature>
<organism evidence="2 3">
    <name type="scientific">Pleodorina starrii</name>
    <dbReference type="NCBI Taxonomy" id="330485"/>
    <lineage>
        <taxon>Eukaryota</taxon>
        <taxon>Viridiplantae</taxon>
        <taxon>Chlorophyta</taxon>
        <taxon>core chlorophytes</taxon>
        <taxon>Chlorophyceae</taxon>
        <taxon>CS clade</taxon>
        <taxon>Chlamydomonadales</taxon>
        <taxon>Volvocaceae</taxon>
        <taxon>Pleodorina</taxon>
    </lineage>
</organism>